<dbReference type="EMBL" id="PKPP01005910">
    <property type="protein sequence ID" value="PWA58373.1"/>
    <property type="molecule type" value="Genomic_DNA"/>
</dbReference>
<dbReference type="Proteomes" id="UP000245207">
    <property type="component" value="Unassembled WGS sequence"/>
</dbReference>
<dbReference type="PANTHER" id="PTHR24559:SF427">
    <property type="entry name" value="RNA-DIRECTED DNA POLYMERASE"/>
    <property type="match status" value="1"/>
</dbReference>
<accession>A0A2U1MAV6</accession>
<dbReference type="InterPro" id="IPR043128">
    <property type="entry name" value="Rev_trsase/Diguanyl_cyclase"/>
</dbReference>
<evidence type="ECO:0000256" key="1">
    <source>
        <dbReference type="PROSITE-ProRule" id="PRU00047"/>
    </source>
</evidence>
<reference evidence="4 5" key="1">
    <citation type="journal article" date="2018" name="Mol. Plant">
        <title>The genome of Artemisia annua provides insight into the evolution of Asteraceae family and artemisinin biosynthesis.</title>
        <authorList>
            <person name="Shen Q."/>
            <person name="Zhang L."/>
            <person name="Liao Z."/>
            <person name="Wang S."/>
            <person name="Yan T."/>
            <person name="Shi P."/>
            <person name="Liu M."/>
            <person name="Fu X."/>
            <person name="Pan Q."/>
            <person name="Wang Y."/>
            <person name="Lv Z."/>
            <person name="Lu X."/>
            <person name="Zhang F."/>
            <person name="Jiang W."/>
            <person name="Ma Y."/>
            <person name="Chen M."/>
            <person name="Hao X."/>
            <person name="Li L."/>
            <person name="Tang Y."/>
            <person name="Lv G."/>
            <person name="Zhou Y."/>
            <person name="Sun X."/>
            <person name="Brodelius P.E."/>
            <person name="Rose J.K.C."/>
            <person name="Tang K."/>
        </authorList>
    </citation>
    <scope>NUCLEOTIDE SEQUENCE [LARGE SCALE GENOMIC DNA]</scope>
    <source>
        <strain evidence="5">cv. Huhao1</strain>
        <tissue evidence="4">Leaf</tissue>
    </source>
</reference>
<dbReference type="InterPro" id="IPR043502">
    <property type="entry name" value="DNA/RNA_pol_sf"/>
</dbReference>
<dbReference type="PROSITE" id="PS50158">
    <property type="entry name" value="ZF_CCHC"/>
    <property type="match status" value="1"/>
</dbReference>
<keyword evidence="1" id="KW-0863">Zinc-finger</keyword>
<dbReference type="SUPFAM" id="SSF50630">
    <property type="entry name" value="Acid proteases"/>
    <property type="match status" value="1"/>
</dbReference>
<feature type="region of interest" description="Disordered" evidence="2">
    <location>
        <begin position="1"/>
        <end position="26"/>
    </location>
</feature>
<dbReference type="Pfam" id="PF03732">
    <property type="entry name" value="Retrotrans_gag"/>
    <property type="match status" value="1"/>
</dbReference>
<dbReference type="InterPro" id="IPR005162">
    <property type="entry name" value="Retrotrans_gag_dom"/>
</dbReference>
<dbReference type="InterPro" id="IPR053134">
    <property type="entry name" value="RNA-dir_DNA_polymerase"/>
</dbReference>
<dbReference type="STRING" id="35608.A0A2U1MAV6"/>
<dbReference type="GO" id="GO:0003676">
    <property type="term" value="F:nucleic acid binding"/>
    <property type="evidence" value="ECO:0007669"/>
    <property type="project" value="InterPro"/>
</dbReference>
<dbReference type="InterPro" id="IPR001969">
    <property type="entry name" value="Aspartic_peptidase_AS"/>
</dbReference>
<dbReference type="GO" id="GO:0006508">
    <property type="term" value="P:proteolysis"/>
    <property type="evidence" value="ECO:0007669"/>
    <property type="project" value="InterPro"/>
</dbReference>
<keyword evidence="4" id="KW-0695">RNA-directed DNA polymerase</keyword>
<feature type="region of interest" description="Disordered" evidence="2">
    <location>
        <begin position="226"/>
        <end position="247"/>
    </location>
</feature>
<keyword evidence="5" id="KW-1185">Reference proteome</keyword>
<gene>
    <name evidence="4" type="ORF">CTI12_AA400550</name>
</gene>
<sequence length="839" mass="95378">MPPWRRSNRTARTQPTTPASARANAAAPPVNRAILDQLVEERVEFRKTMTDGFGGTEGAVVLIRWFEKLEIMFRIFSCADEDRVKFTSFTFKDVALTWWNNYLKSTGFDAAYSMPWEDFKDMVLKKYCPCNEVKKLEVEFWNLKMQGTNMAAYNQRFQELALLCPEMVQTETRSLERYIGGLPQSIKGNVTTSKGADLHETMEVANKLMDQVIEDSAETVVTNKRKCDGHSRNNNNHNSHHQNKRQEVAKVYTVGSKERKPYAGTAPLFRPLPTAQATPAQNPRAAATCFGCGEKGHYQSECRKPRNQGNGGGGRGRVYAVTKVKAQEDPNVVMGTFLLNNRYASVLFDTGADRSFVSTGFNPLLEIAPTTLGNVYDVELANGNVERVDTIIRGCTLNLLNHPFNNDLMSVELGSFDAIIGMDWLSKYHAAIICDEKLVQLPFGNEVLTVEGDKSDIRGMSRLNIISCTKDQKCIEKGCHLLPAQVTEKKEKEPEGKRSEDVPIVRDFPELRQELSNQLSELLEKGFIRTSSSPWGAPVLFFKKNDGSFRMCIDYRELNKLTIKNRYPLPRINDLFNQLQGSSIYSKIHLRFGYHQLRVREEDIPKTAFRTRYSHYEFQVMLFGLTNVPTVFMDLMNRVCKPYLDKFVIVFIDDILIYSKSEKGQEEHLRPILELLKKEEFYSVFKVDGRVGNSMSYCHHSPNPSPSSLAQVSFTEFCLTEGFSKIAKPLTKLTQKNVRAVKTLEMVGIDICHWPSSLTITAITKASKLHHTKHFMVESADHCWAEVGESQITGPELVQETTEKIVQIKSRMQAVYDHQKSYADKRRKPLEFQVGDRSC</sequence>
<feature type="domain" description="CCHC-type" evidence="3">
    <location>
        <begin position="289"/>
        <end position="304"/>
    </location>
</feature>
<organism evidence="4 5">
    <name type="scientific">Artemisia annua</name>
    <name type="common">Sweet wormwood</name>
    <dbReference type="NCBI Taxonomy" id="35608"/>
    <lineage>
        <taxon>Eukaryota</taxon>
        <taxon>Viridiplantae</taxon>
        <taxon>Streptophyta</taxon>
        <taxon>Embryophyta</taxon>
        <taxon>Tracheophyta</taxon>
        <taxon>Spermatophyta</taxon>
        <taxon>Magnoliopsida</taxon>
        <taxon>eudicotyledons</taxon>
        <taxon>Gunneridae</taxon>
        <taxon>Pentapetalae</taxon>
        <taxon>asterids</taxon>
        <taxon>campanulids</taxon>
        <taxon>Asterales</taxon>
        <taxon>Asteraceae</taxon>
        <taxon>Asteroideae</taxon>
        <taxon>Anthemideae</taxon>
        <taxon>Artemisiinae</taxon>
        <taxon>Artemisia</taxon>
    </lineage>
</organism>
<evidence type="ECO:0000313" key="4">
    <source>
        <dbReference type="EMBL" id="PWA58373.1"/>
    </source>
</evidence>
<dbReference type="AlphaFoldDB" id="A0A2U1MAV6"/>
<evidence type="ECO:0000259" key="3">
    <source>
        <dbReference type="PROSITE" id="PS50158"/>
    </source>
</evidence>
<comment type="caution">
    <text evidence="4">The sequence shown here is derived from an EMBL/GenBank/DDBJ whole genome shotgun (WGS) entry which is preliminary data.</text>
</comment>
<dbReference type="Pfam" id="PF00078">
    <property type="entry name" value="RVT_1"/>
    <property type="match status" value="1"/>
</dbReference>
<dbReference type="Pfam" id="PF08284">
    <property type="entry name" value="RVP_2"/>
    <property type="match status" value="1"/>
</dbReference>
<dbReference type="CDD" id="cd00303">
    <property type="entry name" value="retropepsin_like"/>
    <property type="match status" value="1"/>
</dbReference>
<dbReference type="PROSITE" id="PS00141">
    <property type="entry name" value="ASP_PROTEASE"/>
    <property type="match status" value="1"/>
</dbReference>
<keyword evidence="1" id="KW-0862">Zinc</keyword>
<dbReference type="Gene3D" id="4.10.60.10">
    <property type="entry name" value="Zinc finger, CCHC-type"/>
    <property type="match status" value="1"/>
</dbReference>
<dbReference type="GO" id="GO:0003964">
    <property type="term" value="F:RNA-directed DNA polymerase activity"/>
    <property type="evidence" value="ECO:0007669"/>
    <property type="project" value="UniProtKB-KW"/>
</dbReference>
<evidence type="ECO:0000256" key="2">
    <source>
        <dbReference type="SAM" id="MobiDB-lite"/>
    </source>
</evidence>
<feature type="compositionally biased region" description="Low complexity" evidence="2">
    <location>
        <begin position="15"/>
        <end position="26"/>
    </location>
</feature>
<dbReference type="GO" id="GO:0008270">
    <property type="term" value="F:zinc ion binding"/>
    <property type="evidence" value="ECO:0007669"/>
    <property type="project" value="UniProtKB-KW"/>
</dbReference>
<protein>
    <submittedName>
        <fullName evidence="4">Reverse transcriptase domain-containing protein</fullName>
    </submittedName>
</protein>
<dbReference type="Gene3D" id="3.10.10.10">
    <property type="entry name" value="HIV Type 1 Reverse Transcriptase, subunit A, domain 1"/>
    <property type="match status" value="1"/>
</dbReference>
<dbReference type="InterPro" id="IPR021109">
    <property type="entry name" value="Peptidase_aspartic_dom_sf"/>
</dbReference>
<proteinExistence type="predicted"/>
<keyword evidence="4" id="KW-0808">Transferase</keyword>
<dbReference type="SUPFAM" id="SSF57756">
    <property type="entry name" value="Retrovirus zinc finger-like domains"/>
    <property type="match status" value="1"/>
</dbReference>
<dbReference type="CDD" id="cd01647">
    <property type="entry name" value="RT_LTR"/>
    <property type="match status" value="1"/>
</dbReference>
<dbReference type="InterPro" id="IPR000477">
    <property type="entry name" value="RT_dom"/>
</dbReference>
<dbReference type="SUPFAM" id="SSF56672">
    <property type="entry name" value="DNA/RNA polymerases"/>
    <property type="match status" value="1"/>
</dbReference>
<evidence type="ECO:0000313" key="5">
    <source>
        <dbReference type="Proteomes" id="UP000245207"/>
    </source>
</evidence>
<dbReference type="OrthoDB" id="1002399at2759"/>
<dbReference type="InterPro" id="IPR036875">
    <property type="entry name" value="Znf_CCHC_sf"/>
</dbReference>
<dbReference type="Gene3D" id="3.30.70.270">
    <property type="match status" value="1"/>
</dbReference>
<name>A0A2U1MAV6_ARTAN</name>
<dbReference type="InterPro" id="IPR001878">
    <property type="entry name" value="Znf_CCHC"/>
</dbReference>
<dbReference type="PANTHER" id="PTHR24559">
    <property type="entry name" value="TRANSPOSON TY3-I GAG-POL POLYPROTEIN"/>
    <property type="match status" value="1"/>
</dbReference>
<keyword evidence="1" id="KW-0479">Metal-binding</keyword>
<dbReference type="Gene3D" id="2.40.70.10">
    <property type="entry name" value="Acid Proteases"/>
    <property type="match status" value="1"/>
</dbReference>
<keyword evidence="4" id="KW-0548">Nucleotidyltransferase</keyword>
<dbReference type="SMART" id="SM00343">
    <property type="entry name" value="ZnF_C2HC"/>
    <property type="match status" value="1"/>
</dbReference>
<dbReference type="GO" id="GO:0004190">
    <property type="term" value="F:aspartic-type endopeptidase activity"/>
    <property type="evidence" value="ECO:0007669"/>
    <property type="project" value="InterPro"/>
</dbReference>